<dbReference type="GO" id="GO:0097550">
    <property type="term" value="C:transcription preinitiation complex"/>
    <property type="evidence" value="ECO:0007669"/>
    <property type="project" value="UniProtKB-ARBA"/>
</dbReference>
<evidence type="ECO:0000256" key="3">
    <source>
        <dbReference type="ARBA" id="ARBA00034310"/>
    </source>
</evidence>
<organism evidence="6 7">
    <name type="scientific">Trachymyrmex cornetzi</name>
    <dbReference type="NCBI Taxonomy" id="471704"/>
    <lineage>
        <taxon>Eukaryota</taxon>
        <taxon>Metazoa</taxon>
        <taxon>Ecdysozoa</taxon>
        <taxon>Arthropoda</taxon>
        <taxon>Hexapoda</taxon>
        <taxon>Insecta</taxon>
        <taxon>Pterygota</taxon>
        <taxon>Neoptera</taxon>
        <taxon>Endopterygota</taxon>
        <taxon>Hymenoptera</taxon>
        <taxon>Apocrita</taxon>
        <taxon>Aculeata</taxon>
        <taxon>Formicoidea</taxon>
        <taxon>Formicidae</taxon>
        <taxon>Myrmicinae</taxon>
        <taxon>Trachymyrmex</taxon>
    </lineage>
</organism>
<comment type="similarity">
    <text evidence="3">Belongs to the UPF0400 (RTT103) family.</text>
</comment>
<dbReference type="GO" id="GO:0000993">
    <property type="term" value="F:RNA polymerase II complex binding"/>
    <property type="evidence" value="ECO:0007669"/>
    <property type="project" value="TreeGrafter"/>
</dbReference>
<dbReference type="Gene3D" id="1.25.40.90">
    <property type="match status" value="1"/>
</dbReference>
<dbReference type="PANTHER" id="PTHR12460:SF0">
    <property type="entry name" value="CID DOMAIN-CONTAINING PROTEIN-RELATED"/>
    <property type="match status" value="1"/>
</dbReference>
<feature type="compositionally biased region" description="Low complexity" evidence="4">
    <location>
        <begin position="381"/>
        <end position="393"/>
    </location>
</feature>
<feature type="region of interest" description="Disordered" evidence="4">
    <location>
        <begin position="438"/>
        <end position="458"/>
    </location>
</feature>
<evidence type="ECO:0000256" key="1">
    <source>
        <dbReference type="ARBA" id="ARBA00004123"/>
    </source>
</evidence>
<feature type="compositionally biased region" description="Low complexity" evidence="4">
    <location>
        <begin position="438"/>
        <end position="454"/>
    </location>
</feature>
<dbReference type="GO" id="GO:0031124">
    <property type="term" value="P:mRNA 3'-end processing"/>
    <property type="evidence" value="ECO:0007669"/>
    <property type="project" value="TreeGrafter"/>
</dbReference>
<dbReference type="GO" id="GO:0001111">
    <property type="term" value="P:RNA polymerase II promoter clearance"/>
    <property type="evidence" value="ECO:0007669"/>
    <property type="project" value="UniProtKB-ARBA"/>
</dbReference>
<feature type="region of interest" description="Disordered" evidence="4">
    <location>
        <begin position="495"/>
        <end position="658"/>
    </location>
</feature>
<dbReference type="SMART" id="SM00582">
    <property type="entry name" value="RPR"/>
    <property type="match status" value="1"/>
</dbReference>
<dbReference type="CDD" id="cd17002">
    <property type="entry name" value="CID_RPRD1"/>
    <property type="match status" value="1"/>
</dbReference>
<feature type="region of interest" description="Disordered" evidence="4">
    <location>
        <begin position="726"/>
        <end position="802"/>
    </location>
</feature>
<keyword evidence="2" id="KW-0539">Nucleus</keyword>
<dbReference type="InterPro" id="IPR008942">
    <property type="entry name" value="ENTH_VHS"/>
</dbReference>
<feature type="region of interest" description="Disordered" evidence="4">
    <location>
        <begin position="824"/>
        <end position="901"/>
    </location>
</feature>
<dbReference type="GO" id="GO:0042802">
    <property type="term" value="F:identical protein binding"/>
    <property type="evidence" value="ECO:0007669"/>
    <property type="project" value="UniProtKB-ARBA"/>
</dbReference>
<feature type="region of interest" description="Disordered" evidence="4">
    <location>
        <begin position="289"/>
        <end position="355"/>
    </location>
</feature>
<dbReference type="SUPFAM" id="SSF48464">
    <property type="entry name" value="ENTH/VHS domain"/>
    <property type="match status" value="1"/>
</dbReference>
<feature type="compositionally biased region" description="Basic and acidic residues" evidence="4">
    <location>
        <begin position="617"/>
        <end position="658"/>
    </location>
</feature>
<dbReference type="GO" id="GO:0005654">
    <property type="term" value="C:nucleoplasm"/>
    <property type="evidence" value="ECO:0007669"/>
    <property type="project" value="UniProtKB-ARBA"/>
</dbReference>
<dbReference type="FunFam" id="1.25.40.90:FF:000007">
    <property type="entry name" value="Regulation of nuclear pre-mRNA domain-containing protein 1B"/>
    <property type="match status" value="1"/>
</dbReference>
<evidence type="ECO:0000313" key="7">
    <source>
        <dbReference type="Proteomes" id="UP000078492"/>
    </source>
</evidence>
<proteinExistence type="inferred from homology"/>
<accession>A0A195DL70</accession>
<dbReference type="AlphaFoldDB" id="A0A195DL70"/>
<dbReference type="Pfam" id="PF16566">
    <property type="entry name" value="CREPT"/>
    <property type="match status" value="1"/>
</dbReference>
<feature type="compositionally biased region" description="Basic and acidic residues" evidence="4">
    <location>
        <begin position="553"/>
        <end position="575"/>
    </location>
</feature>
<dbReference type="PANTHER" id="PTHR12460">
    <property type="entry name" value="CYCLIN-DEPENDENT KINASE INHIBITOR-RELATED PROTEIN"/>
    <property type="match status" value="1"/>
</dbReference>
<dbReference type="Pfam" id="PF15236">
    <property type="entry name" value="CCDC66"/>
    <property type="match status" value="1"/>
</dbReference>
<dbReference type="InterPro" id="IPR006569">
    <property type="entry name" value="CID_dom"/>
</dbReference>
<evidence type="ECO:0000259" key="5">
    <source>
        <dbReference type="PROSITE" id="PS51391"/>
    </source>
</evidence>
<dbReference type="Proteomes" id="UP000078492">
    <property type="component" value="Unassembled WGS sequence"/>
</dbReference>
<feature type="compositionally biased region" description="Basic and acidic residues" evidence="4">
    <location>
        <begin position="495"/>
        <end position="545"/>
    </location>
</feature>
<dbReference type="Gene3D" id="6.10.250.2560">
    <property type="match status" value="1"/>
</dbReference>
<dbReference type="InterPro" id="IPR040467">
    <property type="entry name" value="CCDC66_dom"/>
</dbReference>
<evidence type="ECO:0000256" key="2">
    <source>
        <dbReference type="ARBA" id="ARBA00023242"/>
    </source>
</evidence>
<feature type="compositionally biased region" description="Basic residues" evidence="4">
    <location>
        <begin position="932"/>
        <end position="942"/>
    </location>
</feature>
<feature type="compositionally biased region" description="Polar residues" evidence="4">
    <location>
        <begin position="342"/>
        <end position="355"/>
    </location>
</feature>
<name>A0A195DL70_9HYME</name>
<comment type="subcellular location">
    <subcellularLocation>
        <location evidence="1">Nucleus</location>
    </subcellularLocation>
</comment>
<feature type="compositionally biased region" description="Basic and acidic residues" evidence="4">
    <location>
        <begin position="307"/>
        <end position="339"/>
    </location>
</feature>
<evidence type="ECO:0000313" key="6">
    <source>
        <dbReference type="EMBL" id="KYN13591.1"/>
    </source>
</evidence>
<reference evidence="6 7" key="1">
    <citation type="submission" date="2015-09" db="EMBL/GenBank/DDBJ databases">
        <title>Trachymyrmex cornetzi WGS genome.</title>
        <authorList>
            <person name="Nygaard S."/>
            <person name="Hu H."/>
            <person name="Boomsma J."/>
            <person name="Zhang G."/>
        </authorList>
    </citation>
    <scope>NUCLEOTIDE SEQUENCE [LARGE SCALE GENOMIC DNA]</scope>
    <source>
        <strain evidence="6">Tcor2-1</strain>
        <tissue evidence="6">Whole body</tissue>
    </source>
</reference>
<feature type="region of interest" description="Disordered" evidence="4">
    <location>
        <begin position="916"/>
        <end position="945"/>
    </location>
</feature>
<dbReference type="InterPro" id="IPR032337">
    <property type="entry name" value="RPRD1A/B_C"/>
</dbReference>
<evidence type="ECO:0000256" key="4">
    <source>
        <dbReference type="SAM" id="MobiDB-lite"/>
    </source>
</evidence>
<feature type="compositionally biased region" description="Polar residues" evidence="4">
    <location>
        <begin position="584"/>
        <end position="596"/>
    </location>
</feature>
<protein>
    <submittedName>
        <fullName evidence="6">Regulation of nuclear pre-mRNA domain-containing protein 1B</fullName>
    </submittedName>
</protein>
<feature type="compositionally biased region" description="Polar residues" evidence="4">
    <location>
        <begin position="605"/>
        <end position="614"/>
    </location>
</feature>
<dbReference type="PROSITE" id="PS51391">
    <property type="entry name" value="CID"/>
    <property type="match status" value="1"/>
</dbReference>
<feature type="region of interest" description="Disordered" evidence="4">
    <location>
        <begin position="372"/>
        <end position="425"/>
    </location>
</feature>
<dbReference type="EMBL" id="KQ980762">
    <property type="protein sequence ID" value="KYN13591.1"/>
    <property type="molecule type" value="Genomic_DNA"/>
</dbReference>
<keyword evidence="7" id="KW-1185">Reference proteome</keyword>
<feature type="domain" description="CID" evidence="5">
    <location>
        <begin position="1"/>
        <end position="132"/>
    </location>
</feature>
<gene>
    <name evidence="6" type="ORF">ALC57_14298</name>
</gene>
<dbReference type="Pfam" id="PF04818">
    <property type="entry name" value="CID"/>
    <property type="match status" value="1"/>
</dbReference>
<sequence>MTGFTESALVKRLMDLNPSQQSIQTLSLWLIHHRKHHPTIVKIWYKEMCKVKGNRKLTFMYLANDVIQNSKKKGPEFGKEFETVLPKAFEHMKGFDEKTRERLNRLLQIWEERGVYDKAQITEFKTAFAESEKDSAAPPKKKAKVEVEKIKKEKDRKKSETEVEVDGTKELHVTLSPRTPGGDPPETEELIKALMDLENTASSDAGVRERIASLPPEVSEVSLLANLADRTAADQLSAAVNEAAALLADYNGRLQAEMEDRRRLLTMLRDYTLAQRQLLQQAQSTLEEQQQRDFGVEGSRYQSQRAQKLEHHCHRSNEHRENQKETRHYGSPGEEREGETSGYASDSVDVSQTEQRVLPDKAAIRMEMTEKTWQNPYCTTPESSLPPSRRLSPGRMGELNRPRWGSVWGQDAARGDPPPPSWLSRLGQSSQVLVINHDSASSPDSSTTGSTGSDINKVSYLRGQNIPMDADILQEREMKRQKALELQNAIKQQLEEKDRQRKEEKERRMREEMLEEERIRRERERDKARFEEEQRIIREKEEAKSRKAQAMREVLEAAERLAKEDRKNRRKREEHTDEDIDVVTQFSNKSNTTANISDKREEESCSQAQKQSASLIDHPEEKSSLKDAKETDSCRESENDKNPREICPRKSYADKSEETMLDLNPRSVQMPVSKDVAIVLSGRLEDPEILSRANLQLVNLVMTPSPRKFTESAADYFSLGLNTIMRNNTSPRNPRRSSRDASSTVVENRLLTPSKYRMPAGRDFGTQTDVESDVQELREKLQDQSVGDQGTMKERKDTTNANRRNVENSIIRLMIVKTLYREMSADSREENTQSNNMGPGEEIPIKTLPRAKSQPRTTLDSRPRWNANRPGTRYRTQSEKDPHYQRRLRLRRRQIESSDEGSSLLQLHHYKMKFIFIRSPSPDRRKSNNGKSKSRSTIRRKAKPENYDADLSMDSLNSVVPLRIDKDGKINIEKSLSGTDMSHTKKTDEDSSNIWCGQEILSKLTSLRSGLLMKQIEWDSERCLVSPTASEIF</sequence>
<dbReference type="STRING" id="471704.A0A195DL70"/>